<comment type="function">
    <text evidence="7">Involved in cell division.</text>
</comment>
<feature type="region of interest" description="Disordered" evidence="8">
    <location>
        <begin position="1"/>
        <end position="26"/>
    </location>
</feature>
<comment type="subcellular location">
    <subcellularLocation>
        <location evidence="7">Cell membrane</location>
        <topology evidence="7">Multi-pass membrane protein</topology>
    </subcellularLocation>
</comment>
<dbReference type="RefSeq" id="WP_053411180.1">
    <property type="nucleotide sequence ID" value="NZ_CP006841.1"/>
</dbReference>
<evidence type="ECO:0000256" key="6">
    <source>
        <dbReference type="ARBA" id="ARBA00023306"/>
    </source>
</evidence>
<keyword evidence="4 7" id="KW-1133">Transmembrane helix</keyword>
<evidence type="ECO:0000256" key="2">
    <source>
        <dbReference type="ARBA" id="ARBA00022618"/>
    </source>
</evidence>
<evidence type="ECO:0000256" key="5">
    <source>
        <dbReference type="ARBA" id="ARBA00023136"/>
    </source>
</evidence>
<keyword evidence="5 7" id="KW-0472">Membrane</keyword>
<feature type="compositionally biased region" description="Low complexity" evidence="8">
    <location>
        <begin position="8"/>
        <end position="20"/>
    </location>
</feature>
<evidence type="ECO:0000256" key="7">
    <source>
        <dbReference type="HAMAP-Rule" id="MF_00631"/>
    </source>
</evidence>
<gene>
    <name evidence="7" type="primary">crgA</name>
    <name evidence="9" type="ORF">CLAC_00070</name>
</gene>
<dbReference type="GO" id="GO:0005886">
    <property type="term" value="C:plasma membrane"/>
    <property type="evidence" value="ECO:0007669"/>
    <property type="project" value="UniProtKB-SubCell"/>
</dbReference>
<comment type="similarity">
    <text evidence="7">Belongs to the CrgA family.</text>
</comment>
<keyword evidence="10" id="KW-1185">Reference proteome</keyword>
<dbReference type="Proteomes" id="UP000058446">
    <property type="component" value="Chromosome"/>
</dbReference>
<reference evidence="9 10" key="1">
    <citation type="submission" date="2013-10" db="EMBL/GenBank/DDBJ databases">
        <title>Complete genome sequence of Corynebacterium lactis DSM 45799(T), isolated from raw cow milk.</title>
        <authorList>
            <person name="Ruckert C."/>
            <person name="Albersmeier A."/>
            <person name="Lipski A."/>
            <person name="Kalinowski J."/>
        </authorList>
    </citation>
    <scope>NUCLEOTIDE SEQUENCE [LARGE SCALE GENOMIC DNA]</scope>
    <source>
        <strain evidence="9 10">RW2-5</strain>
    </source>
</reference>
<evidence type="ECO:0000313" key="9">
    <source>
        <dbReference type="EMBL" id="ALA66392.1"/>
    </source>
</evidence>
<proteinExistence type="inferred from homology"/>
<name>A0A0K2GX76_9CORY</name>
<dbReference type="GO" id="GO:0051301">
    <property type="term" value="P:cell division"/>
    <property type="evidence" value="ECO:0007669"/>
    <property type="project" value="UniProtKB-UniRule"/>
</dbReference>
<organism evidence="9 10">
    <name type="scientific">Corynebacterium lactis RW2-5</name>
    <dbReference type="NCBI Taxonomy" id="1408189"/>
    <lineage>
        <taxon>Bacteria</taxon>
        <taxon>Bacillati</taxon>
        <taxon>Actinomycetota</taxon>
        <taxon>Actinomycetes</taxon>
        <taxon>Mycobacteriales</taxon>
        <taxon>Corynebacteriaceae</taxon>
        <taxon>Corynebacterium</taxon>
    </lineage>
</organism>
<dbReference type="NCBIfam" id="NF001194">
    <property type="entry name" value="PRK00159.1"/>
    <property type="match status" value="1"/>
</dbReference>
<evidence type="ECO:0000256" key="1">
    <source>
        <dbReference type="ARBA" id="ARBA00022475"/>
    </source>
</evidence>
<evidence type="ECO:0000256" key="4">
    <source>
        <dbReference type="ARBA" id="ARBA00022989"/>
    </source>
</evidence>
<keyword evidence="3 7" id="KW-0812">Transmembrane</keyword>
<dbReference type="HAMAP" id="MF_00631">
    <property type="entry name" value="CrgA"/>
    <property type="match status" value="1"/>
</dbReference>
<evidence type="ECO:0000256" key="8">
    <source>
        <dbReference type="SAM" id="MobiDB-lite"/>
    </source>
</evidence>
<dbReference type="KEGG" id="clw:CLAC_00070"/>
<dbReference type="AlphaFoldDB" id="A0A0K2GX76"/>
<dbReference type="InterPro" id="IPR009619">
    <property type="entry name" value="CrgA"/>
</dbReference>
<dbReference type="STRING" id="1408189.CLAC_00070"/>
<feature type="transmembrane region" description="Helical" evidence="7">
    <location>
        <begin position="33"/>
        <end position="56"/>
    </location>
</feature>
<sequence length="89" mass="9796">MPKAKIDSTSSPQSGGSSVSRTPVKINNTSTPVWYKVLMFGFMLLGLGWLLVNYIAGPKIPLMVDLNAWNYVIGFGLFIVGLLMTMGWR</sequence>
<keyword evidence="2 7" id="KW-0132">Cell division</keyword>
<evidence type="ECO:0000313" key="10">
    <source>
        <dbReference type="Proteomes" id="UP000058446"/>
    </source>
</evidence>
<dbReference type="EMBL" id="CP006841">
    <property type="protein sequence ID" value="ALA66392.1"/>
    <property type="molecule type" value="Genomic_DNA"/>
</dbReference>
<keyword evidence="6 7" id="KW-0131">Cell cycle</keyword>
<dbReference type="OrthoDB" id="5189646at2"/>
<keyword evidence="1 7" id="KW-1003">Cell membrane</keyword>
<evidence type="ECO:0000256" key="3">
    <source>
        <dbReference type="ARBA" id="ARBA00022692"/>
    </source>
</evidence>
<protein>
    <recommendedName>
        <fullName evidence="7">Cell division protein CrgA</fullName>
    </recommendedName>
</protein>
<dbReference type="Pfam" id="PF06781">
    <property type="entry name" value="CrgA"/>
    <property type="match status" value="1"/>
</dbReference>
<feature type="transmembrane region" description="Helical" evidence="7">
    <location>
        <begin position="68"/>
        <end position="88"/>
    </location>
</feature>
<accession>A0A0K2GX76</accession>
<dbReference type="PATRIC" id="fig|1408189.4.peg.16"/>